<gene>
    <name evidence="2" type="ORF">ACFSX5_03120</name>
</gene>
<evidence type="ECO:0000313" key="3">
    <source>
        <dbReference type="Proteomes" id="UP001597521"/>
    </source>
</evidence>
<keyword evidence="3" id="KW-1185">Reference proteome</keyword>
<dbReference type="Pfam" id="PF04402">
    <property type="entry name" value="SIMPL"/>
    <property type="match status" value="1"/>
</dbReference>
<name>A0ABW5QG94_9HYPH</name>
<feature type="signal peptide" evidence="1">
    <location>
        <begin position="1"/>
        <end position="21"/>
    </location>
</feature>
<dbReference type="Gene3D" id="3.30.110.170">
    <property type="entry name" value="Protein of unknown function (DUF541), domain 1"/>
    <property type="match status" value="1"/>
</dbReference>
<dbReference type="EMBL" id="JBHUNP010000001">
    <property type="protein sequence ID" value="MFD2646780.1"/>
    <property type="molecule type" value="Genomic_DNA"/>
</dbReference>
<sequence length="235" mass="24831">MRRLLALAPLALLATTLPAWAGTISIAGRGEVQAAPDMAMITSGVTSQGATAREALDANTAAMTELLDELKAAGIEARDIQTTGFSVNPNYVYSDERDGNGYSLPPKINGYQVSNTVTVIVRDLEELGTILDRSVTVGANTVNGVTFSVADPSELLNEARKKAFADARAKAELYAETAGTTLGDLESIRESQNFDAPQPYAMYARAEAASAPVPVEAGELTFSITVDVEWDLGND</sequence>
<organism evidence="2 3">
    <name type="scientific">Devosia albogilva</name>
    <dbReference type="NCBI Taxonomy" id="429726"/>
    <lineage>
        <taxon>Bacteria</taxon>
        <taxon>Pseudomonadati</taxon>
        <taxon>Pseudomonadota</taxon>
        <taxon>Alphaproteobacteria</taxon>
        <taxon>Hyphomicrobiales</taxon>
        <taxon>Devosiaceae</taxon>
        <taxon>Devosia</taxon>
    </lineage>
</organism>
<evidence type="ECO:0000313" key="2">
    <source>
        <dbReference type="EMBL" id="MFD2646780.1"/>
    </source>
</evidence>
<comment type="caution">
    <text evidence="2">The sequence shown here is derived from an EMBL/GenBank/DDBJ whole genome shotgun (WGS) entry which is preliminary data.</text>
</comment>
<dbReference type="InterPro" id="IPR052022">
    <property type="entry name" value="26kDa_periplasmic_antigen"/>
</dbReference>
<dbReference type="PANTHER" id="PTHR34387:SF1">
    <property type="entry name" value="PERIPLASMIC IMMUNOGENIC PROTEIN"/>
    <property type="match status" value="1"/>
</dbReference>
<dbReference type="Gene3D" id="3.30.70.2970">
    <property type="entry name" value="Protein of unknown function (DUF541), domain 2"/>
    <property type="match status" value="1"/>
</dbReference>
<accession>A0ABW5QG94</accession>
<feature type="chain" id="PRO_5045812269" evidence="1">
    <location>
        <begin position="22"/>
        <end position="235"/>
    </location>
</feature>
<dbReference type="RefSeq" id="WP_386831676.1">
    <property type="nucleotide sequence ID" value="NZ_JBHUNP010000001.1"/>
</dbReference>
<dbReference type="InterPro" id="IPR007497">
    <property type="entry name" value="SIMPL/DUF541"/>
</dbReference>
<dbReference type="PANTHER" id="PTHR34387">
    <property type="entry name" value="SLR1258 PROTEIN"/>
    <property type="match status" value="1"/>
</dbReference>
<reference evidence="3" key="1">
    <citation type="journal article" date="2019" name="Int. J. Syst. Evol. Microbiol.">
        <title>The Global Catalogue of Microorganisms (GCM) 10K type strain sequencing project: providing services to taxonomists for standard genome sequencing and annotation.</title>
        <authorList>
            <consortium name="The Broad Institute Genomics Platform"/>
            <consortium name="The Broad Institute Genome Sequencing Center for Infectious Disease"/>
            <person name="Wu L."/>
            <person name="Ma J."/>
        </authorList>
    </citation>
    <scope>NUCLEOTIDE SEQUENCE [LARGE SCALE GENOMIC DNA]</scope>
    <source>
        <strain evidence="3">CCM 7427</strain>
    </source>
</reference>
<dbReference type="Proteomes" id="UP001597521">
    <property type="component" value="Unassembled WGS sequence"/>
</dbReference>
<evidence type="ECO:0000256" key="1">
    <source>
        <dbReference type="SAM" id="SignalP"/>
    </source>
</evidence>
<protein>
    <submittedName>
        <fullName evidence="2">SIMPL domain-containing protein</fullName>
    </submittedName>
</protein>
<proteinExistence type="predicted"/>
<keyword evidence="1" id="KW-0732">Signal</keyword>